<dbReference type="Gene3D" id="3.50.50.60">
    <property type="entry name" value="FAD/NAD(P)-binding domain"/>
    <property type="match status" value="1"/>
</dbReference>
<dbReference type="GO" id="GO:0016614">
    <property type="term" value="F:oxidoreductase activity, acting on CH-OH group of donors"/>
    <property type="evidence" value="ECO:0007669"/>
    <property type="project" value="InterPro"/>
</dbReference>
<dbReference type="InterPro" id="IPR036188">
    <property type="entry name" value="FAD/NAD-bd_sf"/>
</dbReference>
<dbReference type="VEuPathDB" id="VectorBase:LDEU009485"/>
<dbReference type="SUPFAM" id="SSF51905">
    <property type="entry name" value="FAD/NAD(P)-binding domain"/>
    <property type="match status" value="1"/>
</dbReference>
<evidence type="ECO:0000313" key="4">
    <source>
        <dbReference type="Proteomes" id="UP000288716"/>
    </source>
</evidence>
<evidence type="ECO:0000259" key="2">
    <source>
        <dbReference type="Pfam" id="PF00732"/>
    </source>
</evidence>
<evidence type="ECO:0000256" key="1">
    <source>
        <dbReference type="ARBA" id="ARBA00010790"/>
    </source>
</evidence>
<reference evidence="3 4" key="1">
    <citation type="journal article" date="2018" name="Gigascience">
        <title>Genomes of trombidid mites reveal novel predicted allergens and laterally-transferred genes associated with secondary metabolism.</title>
        <authorList>
            <person name="Dong X."/>
            <person name="Chaisiri K."/>
            <person name="Xia D."/>
            <person name="Armstrong S.D."/>
            <person name="Fang Y."/>
            <person name="Donnelly M.J."/>
            <person name="Kadowaki T."/>
            <person name="McGarry J.W."/>
            <person name="Darby A.C."/>
            <person name="Makepeace B.L."/>
        </authorList>
    </citation>
    <scope>NUCLEOTIDE SEQUENCE [LARGE SCALE GENOMIC DNA]</scope>
    <source>
        <strain evidence="3">UoL-UT</strain>
    </source>
</reference>
<organism evidence="3 4">
    <name type="scientific">Leptotrombidium deliense</name>
    <dbReference type="NCBI Taxonomy" id="299467"/>
    <lineage>
        <taxon>Eukaryota</taxon>
        <taxon>Metazoa</taxon>
        <taxon>Ecdysozoa</taxon>
        <taxon>Arthropoda</taxon>
        <taxon>Chelicerata</taxon>
        <taxon>Arachnida</taxon>
        <taxon>Acari</taxon>
        <taxon>Acariformes</taxon>
        <taxon>Trombidiformes</taxon>
        <taxon>Prostigmata</taxon>
        <taxon>Anystina</taxon>
        <taxon>Parasitengona</taxon>
        <taxon>Trombiculoidea</taxon>
        <taxon>Trombiculidae</taxon>
        <taxon>Leptotrombidium</taxon>
    </lineage>
</organism>
<dbReference type="InterPro" id="IPR000172">
    <property type="entry name" value="GMC_OxRdtase_N"/>
</dbReference>
<feature type="non-terminal residue" evidence="3">
    <location>
        <position position="1"/>
    </location>
</feature>
<dbReference type="OrthoDB" id="6511838at2759"/>
<gene>
    <name evidence="3" type="ORF">B4U80_05456</name>
</gene>
<dbReference type="Proteomes" id="UP000288716">
    <property type="component" value="Unassembled WGS sequence"/>
</dbReference>
<dbReference type="GO" id="GO:0050660">
    <property type="term" value="F:flavin adenine dinucleotide binding"/>
    <property type="evidence" value="ECO:0007669"/>
    <property type="project" value="InterPro"/>
</dbReference>
<dbReference type="Pfam" id="PF00732">
    <property type="entry name" value="GMC_oxred_N"/>
    <property type="match status" value="1"/>
</dbReference>
<comment type="similarity">
    <text evidence="1">Belongs to the GMC oxidoreductase family.</text>
</comment>
<comment type="caution">
    <text evidence="3">The sequence shown here is derived from an EMBL/GenBank/DDBJ whole genome shotgun (WGS) entry which is preliminary data.</text>
</comment>
<dbReference type="STRING" id="299467.A0A443S526"/>
<accession>A0A443S526</accession>
<dbReference type="PANTHER" id="PTHR11552:SF227">
    <property type="entry name" value="GLUCOSE DEHYDROGENASE [FAD, QUINONE]-LIKE PROTEIN"/>
    <property type="match status" value="1"/>
</dbReference>
<protein>
    <submittedName>
        <fullName evidence="3">Glucose dehydrogenase-like [FAD: quinone]</fullName>
    </submittedName>
</protein>
<evidence type="ECO:0000313" key="3">
    <source>
        <dbReference type="EMBL" id="RWS22555.1"/>
    </source>
</evidence>
<dbReference type="PANTHER" id="PTHR11552">
    <property type="entry name" value="GLUCOSE-METHANOL-CHOLINE GMC OXIDOREDUCTASE"/>
    <property type="match status" value="1"/>
</dbReference>
<dbReference type="EMBL" id="NCKV01008468">
    <property type="protein sequence ID" value="RWS22555.1"/>
    <property type="molecule type" value="Genomic_DNA"/>
</dbReference>
<dbReference type="InterPro" id="IPR012132">
    <property type="entry name" value="GMC_OxRdtase"/>
</dbReference>
<sequence length="148" mass="16636">YNFCVFEKVGGGSAGSVLANRLSEDNSTTVLLLEAGDAENVVTEIPLGWSIMRKSKYDWDFEIEPQDVSCFAFQQRKITLPRGKALGGSSILGNLLYTRGNRRDFDSWFDNGSIGWSWDDLFPYFLLSEDNKNPEIAYNGYHGRGGYL</sequence>
<proteinExistence type="inferred from homology"/>
<dbReference type="AlphaFoldDB" id="A0A443S526"/>
<keyword evidence="4" id="KW-1185">Reference proteome</keyword>
<feature type="domain" description="Glucose-methanol-choline oxidoreductase N-terminal" evidence="2">
    <location>
        <begin position="9"/>
        <end position="126"/>
    </location>
</feature>
<name>A0A443S526_9ACAR</name>
<feature type="non-terminal residue" evidence="3">
    <location>
        <position position="148"/>
    </location>
</feature>
<dbReference type="Gene3D" id="3.30.560.10">
    <property type="entry name" value="Glucose Oxidase, domain 3"/>
    <property type="match status" value="1"/>
</dbReference>